<comment type="function">
    <text evidence="1">Essential component of the TIM23 complex, a complex that mediates the translocation of transit peptide-containing proteins across the mitochondrial inner membrane.</text>
</comment>
<dbReference type="InterPro" id="IPR050365">
    <property type="entry name" value="TIM50"/>
</dbReference>
<evidence type="ECO:0000259" key="2">
    <source>
        <dbReference type="PROSITE" id="PS50969"/>
    </source>
</evidence>
<dbReference type="Pfam" id="PF03031">
    <property type="entry name" value="NIF"/>
    <property type="match status" value="1"/>
</dbReference>
<evidence type="ECO:0000256" key="1">
    <source>
        <dbReference type="RuleBase" id="RU365079"/>
    </source>
</evidence>
<dbReference type="PROSITE" id="PS50969">
    <property type="entry name" value="FCP1"/>
    <property type="match status" value="1"/>
</dbReference>
<evidence type="ECO:0000313" key="4">
    <source>
        <dbReference type="Proteomes" id="UP001189429"/>
    </source>
</evidence>
<keyword evidence="1" id="KW-0809">Transit peptide</keyword>
<reference evidence="3" key="1">
    <citation type="submission" date="2023-10" db="EMBL/GenBank/DDBJ databases">
        <authorList>
            <person name="Chen Y."/>
            <person name="Shah S."/>
            <person name="Dougan E. K."/>
            <person name="Thang M."/>
            <person name="Chan C."/>
        </authorList>
    </citation>
    <scope>NUCLEOTIDE SEQUENCE [LARGE SCALE GENOMIC DNA]</scope>
</reference>
<feature type="domain" description="FCP1 homology" evidence="2">
    <location>
        <begin position="8"/>
        <end position="195"/>
    </location>
</feature>
<dbReference type="SUPFAM" id="SSF56784">
    <property type="entry name" value="HAD-like"/>
    <property type="match status" value="1"/>
</dbReference>
<comment type="subunit">
    <text evidence="1">Component of the TIM23 complex.</text>
</comment>
<keyword evidence="1" id="KW-0653">Protein transport</keyword>
<dbReference type="EMBL" id="CAUYUJ010007624">
    <property type="protein sequence ID" value="CAK0821381.1"/>
    <property type="molecule type" value="Genomic_DNA"/>
</dbReference>
<dbReference type="InterPro" id="IPR023214">
    <property type="entry name" value="HAD_sf"/>
</dbReference>
<evidence type="ECO:0000313" key="3">
    <source>
        <dbReference type="EMBL" id="CAK0821381.1"/>
    </source>
</evidence>
<organism evidence="3 4">
    <name type="scientific">Prorocentrum cordatum</name>
    <dbReference type="NCBI Taxonomy" id="2364126"/>
    <lineage>
        <taxon>Eukaryota</taxon>
        <taxon>Sar</taxon>
        <taxon>Alveolata</taxon>
        <taxon>Dinophyceae</taxon>
        <taxon>Prorocentrales</taxon>
        <taxon>Prorocentraceae</taxon>
        <taxon>Prorocentrum</taxon>
    </lineage>
</organism>
<keyword evidence="1" id="KW-0496">Mitochondrion</keyword>
<comment type="caution">
    <text evidence="3">The sequence shown here is derived from an EMBL/GenBank/DDBJ whole genome shotgun (WGS) entry which is preliminary data.</text>
</comment>
<name>A0ABN9RRQ0_9DINO</name>
<proteinExistence type="inferred from homology"/>
<dbReference type="Proteomes" id="UP001189429">
    <property type="component" value="Unassembled WGS sequence"/>
</dbReference>
<gene>
    <name evidence="3" type="ORF">PCOR1329_LOCUS22718</name>
</gene>
<sequence>MVGTKGGIAQPTVDFVAEGNGLILGLAEDIPLHVSLRPGAAEFVEWLSQACGRQTEGEKMESQKGEEDEREKGRVDWSGKFYAPGIELAVYTAGTPAYARQTLAGKGQPGTWVEARLGLGHLDRVLFRDECVPFGLPITKDLTKLRCDLSRVVLVDNDARNFWLQADNGLLVSDWVGRDPSDRELCRVRAVLEELADAGDVRATLSSLRCGPPPWQGRLALG</sequence>
<comment type="similarity">
    <text evidence="1">Belongs to the TIM50 family.</text>
</comment>
<keyword evidence="4" id="KW-1185">Reference proteome</keyword>
<accession>A0ABN9RRQ0</accession>
<dbReference type="InterPro" id="IPR004274">
    <property type="entry name" value="FCP1_dom"/>
</dbReference>
<dbReference type="PANTHER" id="PTHR12210">
    <property type="entry name" value="DULLARD PROTEIN PHOSPHATASE"/>
    <property type="match status" value="1"/>
</dbReference>
<keyword evidence="1" id="KW-0813">Transport</keyword>
<dbReference type="InterPro" id="IPR036412">
    <property type="entry name" value="HAD-like_sf"/>
</dbReference>
<protein>
    <recommendedName>
        <fullName evidence="1">Mitochondrial import inner membrane translocase subunit TIM50</fullName>
    </recommendedName>
</protein>
<keyword evidence="1" id="KW-0811">Translocation</keyword>
<dbReference type="Gene3D" id="3.40.50.1000">
    <property type="entry name" value="HAD superfamily/HAD-like"/>
    <property type="match status" value="1"/>
</dbReference>
<feature type="non-terminal residue" evidence="3">
    <location>
        <position position="222"/>
    </location>
</feature>
<comment type="subcellular location">
    <subcellularLocation>
        <location evidence="1">Mitochondrion inner membrane</location>
        <topology evidence="1">Single-pass membrane protein</topology>
    </subcellularLocation>
</comment>
<dbReference type="SMART" id="SM00577">
    <property type="entry name" value="CPDc"/>
    <property type="match status" value="1"/>
</dbReference>